<accession>A0A362X0H4</accession>
<evidence type="ECO:0000313" key="2">
    <source>
        <dbReference type="EMBL" id="PQV48835.1"/>
    </source>
</evidence>
<dbReference type="AlphaFoldDB" id="A0A362X0H4"/>
<dbReference type="SUPFAM" id="SSF51445">
    <property type="entry name" value="(Trans)glycosidases"/>
    <property type="match status" value="1"/>
</dbReference>
<protein>
    <recommendedName>
        <fullName evidence="4">Glycosyl hydrolase family 30 beta sandwich domain-containing protein</fullName>
    </recommendedName>
</protein>
<feature type="signal peptide" evidence="1">
    <location>
        <begin position="1"/>
        <end position="25"/>
    </location>
</feature>
<evidence type="ECO:0000256" key="1">
    <source>
        <dbReference type="SAM" id="SignalP"/>
    </source>
</evidence>
<dbReference type="Proteomes" id="UP000251545">
    <property type="component" value="Unassembled WGS sequence"/>
</dbReference>
<gene>
    <name evidence="2" type="ORF">CLV33_10440</name>
</gene>
<proteinExistence type="predicted"/>
<dbReference type="Gene3D" id="3.20.20.80">
    <property type="entry name" value="Glycosidases"/>
    <property type="match status" value="1"/>
</dbReference>
<dbReference type="EMBL" id="PVEO01000004">
    <property type="protein sequence ID" value="PQV48835.1"/>
    <property type="molecule type" value="Genomic_DNA"/>
</dbReference>
<feature type="chain" id="PRO_5016635357" description="Glycosyl hydrolase family 30 beta sandwich domain-containing protein" evidence="1">
    <location>
        <begin position="26"/>
        <end position="494"/>
    </location>
</feature>
<sequence>MKTKHNTVKLLLLYLIICISGCSSDTVEQNEETPEETTENTAKKIVLSVTDYKHEFVGGGVSIGLFLGHHYSMNQTSQDEAIRLLAQDCNMKYFQDYIEIYPSDDPEYFDRRANYVKAAKVYRPELEFSLVGNKFPVDLMHEITVNGEKFQALNTDDPEIYNRLANWWFELFKGFYERGVSVEILNVVNEPDLDRPFRKQHYGLNGDTKEAVSRVFKYAVPKFKEMLDDPEINTLNMKVPLIMGPSTISPNGCLTYMEYFKNNHPDVWNNIDIIATHQYENGANVQLFKNIVNQAEGKMFYQSETHALKGDGLNLDAVFASRDLKAALSLSNLFSTAVNNGVSSWFYFENNYPNVEVHPGGLLSIPWQAEKPIPYKHYYVFKALTSAQPANSNIIGYSMDNPSKSELIAFIKKDQNIVYAHYSNYSTKAQDISITVKGANNNILKISEYNLTSTSEINNGALVDTKTYQTPEDNITLTTEPLSINTIKITFNTP</sequence>
<organism evidence="2 3">
    <name type="scientific">Jejuia pallidilutea</name>
    <dbReference type="NCBI Taxonomy" id="504487"/>
    <lineage>
        <taxon>Bacteria</taxon>
        <taxon>Pseudomonadati</taxon>
        <taxon>Bacteroidota</taxon>
        <taxon>Flavobacteriia</taxon>
        <taxon>Flavobacteriales</taxon>
        <taxon>Flavobacteriaceae</taxon>
        <taxon>Jejuia</taxon>
    </lineage>
</organism>
<evidence type="ECO:0008006" key="4">
    <source>
        <dbReference type="Google" id="ProtNLM"/>
    </source>
</evidence>
<evidence type="ECO:0000313" key="3">
    <source>
        <dbReference type="Proteomes" id="UP000251545"/>
    </source>
</evidence>
<reference evidence="2 3" key="1">
    <citation type="submission" date="2018-02" db="EMBL/GenBank/DDBJ databases">
        <title>Genomic Encyclopedia of Archaeal and Bacterial Type Strains, Phase II (KMG-II): from individual species to whole genera.</title>
        <authorList>
            <person name="Goeker M."/>
        </authorList>
    </citation>
    <scope>NUCLEOTIDE SEQUENCE [LARGE SCALE GENOMIC DNA]</scope>
    <source>
        <strain evidence="2 3">DSM 21165</strain>
    </source>
</reference>
<name>A0A362X0H4_9FLAO</name>
<dbReference type="RefSeq" id="WP_105473465.1">
    <property type="nucleotide sequence ID" value="NZ_PVEO01000004.1"/>
</dbReference>
<keyword evidence="1" id="KW-0732">Signal</keyword>
<comment type="caution">
    <text evidence="2">The sequence shown here is derived from an EMBL/GenBank/DDBJ whole genome shotgun (WGS) entry which is preliminary data.</text>
</comment>
<dbReference type="InterPro" id="IPR017853">
    <property type="entry name" value="GH"/>
</dbReference>